<feature type="transmembrane region" description="Helical" evidence="2">
    <location>
        <begin position="492"/>
        <end position="514"/>
    </location>
</feature>
<evidence type="ECO:0000256" key="1">
    <source>
        <dbReference type="ARBA" id="ARBA00006803"/>
    </source>
</evidence>
<reference evidence="3 4" key="1">
    <citation type="submission" date="2014-03" db="EMBL/GenBank/DDBJ databases">
        <title>Draft genome of the hookworm Oesophagostomum dentatum.</title>
        <authorList>
            <person name="Mitreva M."/>
        </authorList>
    </citation>
    <scope>NUCLEOTIDE SEQUENCE [LARGE SCALE GENOMIC DNA]</scope>
    <source>
        <strain evidence="3 4">OD-Hann</strain>
    </source>
</reference>
<evidence type="ECO:0000313" key="3">
    <source>
        <dbReference type="EMBL" id="KHJ96817.1"/>
    </source>
</evidence>
<keyword evidence="2" id="KW-0812">Transmembrane</keyword>
<dbReference type="InterPro" id="IPR004151">
    <property type="entry name" value="7TM_GPCR_serpentine_rcpt_Sre"/>
</dbReference>
<evidence type="ECO:0000256" key="2">
    <source>
        <dbReference type="SAM" id="Phobius"/>
    </source>
</evidence>
<gene>
    <name evidence="3" type="ORF">OESDEN_03214</name>
</gene>
<feature type="transmembrane region" description="Helical" evidence="2">
    <location>
        <begin position="310"/>
        <end position="338"/>
    </location>
</feature>
<accession>A0A0B1TLW5</accession>
<dbReference type="OrthoDB" id="5874078at2759"/>
<feature type="transmembrane region" description="Helical" evidence="2">
    <location>
        <begin position="7"/>
        <end position="28"/>
    </location>
</feature>
<keyword evidence="2" id="KW-0472">Membrane</keyword>
<dbReference type="PANTHER" id="PTHR23128">
    <property type="entry name" value="SERPENTINE RECEPTOR, CLASS E (EPSILON)-RELATED"/>
    <property type="match status" value="1"/>
</dbReference>
<dbReference type="PANTHER" id="PTHR23128:SF132">
    <property type="entry name" value="SERPENTINE RECEPTOR, CLASS E (EPSILON)-RELATED"/>
    <property type="match status" value="1"/>
</dbReference>
<dbReference type="GO" id="GO:0016020">
    <property type="term" value="C:membrane"/>
    <property type="evidence" value="ECO:0007669"/>
    <property type="project" value="InterPro"/>
</dbReference>
<dbReference type="GO" id="GO:0007606">
    <property type="term" value="P:sensory perception of chemical stimulus"/>
    <property type="evidence" value="ECO:0007669"/>
    <property type="project" value="InterPro"/>
</dbReference>
<dbReference type="Proteomes" id="UP000053660">
    <property type="component" value="Unassembled WGS sequence"/>
</dbReference>
<proteinExistence type="inferred from homology"/>
<feature type="transmembrane region" description="Helical" evidence="2">
    <location>
        <begin position="426"/>
        <end position="448"/>
    </location>
</feature>
<keyword evidence="3" id="KW-0675">Receptor</keyword>
<feature type="transmembrane region" description="Helical" evidence="2">
    <location>
        <begin position="48"/>
        <end position="67"/>
    </location>
</feature>
<evidence type="ECO:0000313" key="4">
    <source>
        <dbReference type="Proteomes" id="UP000053660"/>
    </source>
</evidence>
<protein>
    <submittedName>
        <fullName evidence="3">Sre G protein-coupled chemoreceptor</fullName>
    </submittedName>
</protein>
<dbReference type="EMBL" id="KN549581">
    <property type="protein sequence ID" value="KHJ96817.1"/>
    <property type="molecule type" value="Genomic_DNA"/>
</dbReference>
<organism evidence="3 4">
    <name type="scientific">Oesophagostomum dentatum</name>
    <name type="common">Nodular worm</name>
    <dbReference type="NCBI Taxonomy" id="61180"/>
    <lineage>
        <taxon>Eukaryota</taxon>
        <taxon>Metazoa</taxon>
        <taxon>Ecdysozoa</taxon>
        <taxon>Nematoda</taxon>
        <taxon>Chromadorea</taxon>
        <taxon>Rhabditida</taxon>
        <taxon>Rhabditina</taxon>
        <taxon>Rhabditomorpha</taxon>
        <taxon>Strongyloidea</taxon>
        <taxon>Strongylidae</taxon>
        <taxon>Oesophagostomum</taxon>
    </lineage>
</organism>
<feature type="transmembrane region" description="Helical" evidence="2">
    <location>
        <begin position="87"/>
        <end position="104"/>
    </location>
</feature>
<feature type="transmembrane region" description="Helical" evidence="2">
    <location>
        <begin position="460"/>
        <end position="480"/>
    </location>
</feature>
<keyword evidence="4" id="KW-1185">Reference proteome</keyword>
<sequence>MLPSQFLKFHFCAFYCSLLVRPIIVLYLEDVIPIGSSSSRSPLFRAAWFVNLFCRCTSLSSFTSVLIERYFASHFVSDYEKKPRKWIAALVVLSSCALAALYTTQFFVGFFSVIGFAIFIFSVCTVCSAVYIILYRRDKRRLRLLFNDARRLRYRLSTRFQLAENLRVLKVRFLLIKWQISSVKIFEYHPQCGEQCSARVGKWDPLLLTLLPSGILTSHKVAYYVFVHRPSNGVFNLTGDEAARLLGQLSKGIAGTKPLMRMRPSLSAGIVLTCSQFYGYIPIVEGALCIVVRDEDECTKHFELRSSSCLAIAAVELFHFCVFFCSLLARLLALLYYIGVLKNEVVYVMLYRREKRQLHLLMNDTRRIRYKLATRFQLTENLRVLKTVAPANERHSASALPAHHKIPADRKLAGTKDEMADHPAVYILNGIEAVAFVISTPALMMCCYGLTKSSTLHRNLIFITQIVMYGSIVFTVWILVPVVSSLLVKYYFMDSTAAGQLFFAVLDMFIAILVGPSER</sequence>
<keyword evidence="2" id="KW-1133">Transmembrane helix</keyword>
<dbReference type="Pfam" id="PF03125">
    <property type="entry name" value="Sre"/>
    <property type="match status" value="1"/>
</dbReference>
<feature type="transmembrane region" description="Helical" evidence="2">
    <location>
        <begin position="110"/>
        <end position="134"/>
    </location>
</feature>
<dbReference type="AlphaFoldDB" id="A0A0B1TLW5"/>
<name>A0A0B1TLW5_OESDE</name>
<comment type="similarity">
    <text evidence="1">Belongs to the nematode receptor-like protein sre family.</text>
</comment>